<feature type="compositionally biased region" description="Low complexity" evidence="8">
    <location>
        <begin position="229"/>
        <end position="258"/>
    </location>
</feature>
<feature type="region of interest" description="Disordered" evidence="8">
    <location>
        <begin position="206"/>
        <end position="258"/>
    </location>
</feature>
<dbReference type="PANTHER" id="PTHR24329:SF543">
    <property type="entry name" value="FI01017P-RELATED"/>
    <property type="match status" value="1"/>
</dbReference>
<gene>
    <name evidence="10" type="ORF">C7M84_017806</name>
</gene>
<dbReference type="AlphaFoldDB" id="A0A3R7PF59"/>
<evidence type="ECO:0000313" key="10">
    <source>
        <dbReference type="EMBL" id="ROT64271.1"/>
    </source>
</evidence>
<dbReference type="Proteomes" id="UP000283509">
    <property type="component" value="Unassembled WGS sequence"/>
</dbReference>
<feature type="compositionally biased region" description="Low complexity" evidence="8">
    <location>
        <begin position="75"/>
        <end position="95"/>
    </location>
</feature>
<keyword evidence="2" id="KW-0217">Developmental protein</keyword>
<evidence type="ECO:0000259" key="9">
    <source>
        <dbReference type="PROSITE" id="PS50071"/>
    </source>
</evidence>
<dbReference type="Gene3D" id="1.10.10.60">
    <property type="entry name" value="Homeodomain-like"/>
    <property type="match status" value="1"/>
</dbReference>
<accession>A0A3R7PF59</accession>
<organism evidence="10 11">
    <name type="scientific">Penaeus vannamei</name>
    <name type="common">Whiteleg shrimp</name>
    <name type="synonym">Litopenaeus vannamei</name>
    <dbReference type="NCBI Taxonomy" id="6689"/>
    <lineage>
        <taxon>Eukaryota</taxon>
        <taxon>Metazoa</taxon>
        <taxon>Ecdysozoa</taxon>
        <taxon>Arthropoda</taxon>
        <taxon>Crustacea</taxon>
        <taxon>Multicrustacea</taxon>
        <taxon>Malacostraca</taxon>
        <taxon>Eumalacostraca</taxon>
        <taxon>Eucarida</taxon>
        <taxon>Decapoda</taxon>
        <taxon>Dendrobranchiata</taxon>
        <taxon>Penaeoidea</taxon>
        <taxon>Penaeidae</taxon>
        <taxon>Penaeus</taxon>
    </lineage>
</organism>
<evidence type="ECO:0000256" key="8">
    <source>
        <dbReference type="SAM" id="MobiDB-lite"/>
    </source>
</evidence>
<dbReference type="InterPro" id="IPR009057">
    <property type="entry name" value="Homeodomain-like_sf"/>
</dbReference>
<comment type="subcellular location">
    <subcellularLocation>
        <location evidence="1 6 7">Nucleus</location>
    </subcellularLocation>
</comment>
<feature type="compositionally biased region" description="Pro residues" evidence="8">
    <location>
        <begin position="50"/>
        <end position="59"/>
    </location>
</feature>
<dbReference type="OrthoDB" id="6379786at2759"/>
<evidence type="ECO:0000313" key="11">
    <source>
        <dbReference type="Proteomes" id="UP000283509"/>
    </source>
</evidence>
<keyword evidence="4 6" id="KW-0371">Homeobox</keyword>
<evidence type="ECO:0000256" key="3">
    <source>
        <dbReference type="ARBA" id="ARBA00023125"/>
    </source>
</evidence>
<comment type="caution">
    <text evidence="10">The sequence shown here is derived from an EMBL/GenBank/DDBJ whole genome shotgun (WGS) entry which is preliminary data.</text>
</comment>
<dbReference type="Pfam" id="PF00046">
    <property type="entry name" value="Homeodomain"/>
    <property type="match status" value="1"/>
</dbReference>
<keyword evidence="5 6" id="KW-0539">Nucleus</keyword>
<dbReference type="CDD" id="cd00086">
    <property type="entry name" value="homeodomain"/>
    <property type="match status" value="1"/>
</dbReference>
<dbReference type="InterPro" id="IPR050649">
    <property type="entry name" value="Paired_Homeobox_TFs"/>
</dbReference>
<reference evidence="10 11" key="1">
    <citation type="submission" date="2018-04" db="EMBL/GenBank/DDBJ databases">
        <authorList>
            <person name="Zhang X."/>
            <person name="Yuan J."/>
            <person name="Li F."/>
            <person name="Xiang J."/>
        </authorList>
    </citation>
    <scope>NUCLEOTIDE SEQUENCE [LARGE SCALE GENOMIC DNA]</scope>
    <source>
        <tissue evidence="10">Muscle</tissue>
    </source>
</reference>
<dbReference type="PANTHER" id="PTHR24329">
    <property type="entry name" value="HOMEOBOX PROTEIN ARISTALESS"/>
    <property type="match status" value="1"/>
</dbReference>
<reference evidence="10 11" key="2">
    <citation type="submission" date="2019-01" db="EMBL/GenBank/DDBJ databases">
        <title>The decoding of complex shrimp genome reveals the adaptation for benthos swimmer, frequently molting mechanism and breeding impact on genome.</title>
        <authorList>
            <person name="Sun Y."/>
            <person name="Gao Y."/>
            <person name="Yu Y."/>
        </authorList>
    </citation>
    <scope>NUCLEOTIDE SEQUENCE [LARGE SCALE GENOMIC DNA]</scope>
    <source>
        <tissue evidence="10">Muscle</tissue>
    </source>
</reference>
<name>A0A3R7PF59_PENVA</name>
<proteinExistence type="predicted"/>
<evidence type="ECO:0000256" key="7">
    <source>
        <dbReference type="RuleBase" id="RU000682"/>
    </source>
</evidence>
<dbReference type="SUPFAM" id="SSF46689">
    <property type="entry name" value="Homeodomain-like"/>
    <property type="match status" value="1"/>
</dbReference>
<keyword evidence="11" id="KW-1185">Reference proteome</keyword>
<dbReference type="GO" id="GO:0000977">
    <property type="term" value="F:RNA polymerase II transcription regulatory region sequence-specific DNA binding"/>
    <property type="evidence" value="ECO:0007669"/>
    <property type="project" value="TreeGrafter"/>
</dbReference>
<dbReference type="FunFam" id="1.10.10.60:FF:000102">
    <property type="entry name" value="Aristaless related homeobox"/>
    <property type="match status" value="1"/>
</dbReference>
<dbReference type="GO" id="GO:0005634">
    <property type="term" value="C:nucleus"/>
    <property type="evidence" value="ECO:0007669"/>
    <property type="project" value="UniProtKB-SubCell"/>
</dbReference>
<dbReference type="GO" id="GO:0000981">
    <property type="term" value="F:DNA-binding transcription factor activity, RNA polymerase II-specific"/>
    <property type="evidence" value="ECO:0007669"/>
    <property type="project" value="InterPro"/>
</dbReference>
<sequence>MRSESEDRLFLHDNLTKDTGPYGYPECGGVGGSTMTTPSGISITLGAPIPAHPHAPHPLNPHSQLHAHGPGPSTSIAPNPSSSAGGSPTHTTSPITFTTLTAGALKRKQRRYRTTFTNFQLEELERAFHRTHYPDVFFREELAMRIDLTEARVQVWFQNRRAKWRKQEKLAVKHQQTAAAQQIAAQQMTVVQQVSVSQQAVNTTLAGNKHEQESPSLSSMPRKQAWGKAAVTTSPEVTSSSVAPPTTPPTGSQAQSSGHHLSFASHSFHLLIILLISALPADRPPA</sequence>
<dbReference type="PROSITE" id="PS50071">
    <property type="entry name" value="HOMEOBOX_2"/>
    <property type="match status" value="1"/>
</dbReference>
<protein>
    <submittedName>
        <fullName evidence="10">Putative retinal homeobox protein Rx1-like</fullName>
    </submittedName>
</protein>
<evidence type="ECO:0000256" key="5">
    <source>
        <dbReference type="ARBA" id="ARBA00023242"/>
    </source>
</evidence>
<dbReference type="SMART" id="SM00389">
    <property type="entry name" value="HOX"/>
    <property type="match status" value="1"/>
</dbReference>
<evidence type="ECO:0000256" key="4">
    <source>
        <dbReference type="ARBA" id="ARBA00023155"/>
    </source>
</evidence>
<evidence type="ECO:0000256" key="6">
    <source>
        <dbReference type="PROSITE-ProRule" id="PRU00108"/>
    </source>
</evidence>
<dbReference type="InterPro" id="IPR001356">
    <property type="entry name" value="HD"/>
</dbReference>
<feature type="region of interest" description="Disordered" evidence="8">
    <location>
        <begin position="46"/>
        <end position="95"/>
    </location>
</feature>
<keyword evidence="3 6" id="KW-0238">DNA-binding</keyword>
<dbReference type="EMBL" id="QCYY01003282">
    <property type="protein sequence ID" value="ROT64271.1"/>
    <property type="molecule type" value="Genomic_DNA"/>
</dbReference>
<dbReference type="InterPro" id="IPR017970">
    <property type="entry name" value="Homeobox_CS"/>
</dbReference>
<feature type="DNA-binding region" description="Homeobox" evidence="6">
    <location>
        <begin position="109"/>
        <end position="168"/>
    </location>
</feature>
<dbReference type="PROSITE" id="PS00027">
    <property type="entry name" value="HOMEOBOX_1"/>
    <property type="match status" value="1"/>
</dbReference>
<feature type="domain" description="Homeobox" evidence="9">
    <location>
        <begin position="107"/>
        <end position="167"/>
    </location>
</feature>
<evidence type="ECO:0000256" key="2">
    <source>
        <dbReference type="ARBA" id="ARBA00022473"/>
    </source>
</evidence>
<evidence type="ECO:0000256" key="1">
    <source>
        <dbReference type="ARBA" id="ARBA00004123"/>
    </source>
</evidence>
<dbReference type="STRING" id="6689.A0A3R7PF59"/>